<evidence type="ECO:0008006" key="2">
    <source>
        <dbReference type="Google" id="ProtNLM"/>
    </source>
</evidence>
<dbReference type="AlphaFoldDB" id="A0A382NPN1"/>
<name>A0A382NPN1_9ZZZZ</name>
<protein>
    <recommendedName>
        <fullName evidence="2">Ig-like domain-containing protein</fullName>
    </recommendedName>
</protein>
<dbReference type="EMBL" id="UINC01101131">
    <property type="protein sequence ID" value="SVC61702.1"/>
    <property type="molecule type" value="Genomic_DNA"/>
</dbReference>
<sequence length="366" mass="40248">AAPIINDETIDDTISIYQINGYDKGGNPISNALFIDNHKIRLDNVKPVFDELNPIDSSYINNNLISYRINETVDTGSVHWERIGGTDDPNSPYLISLDASELQGNPNSYSDISLVNGSPNLVEGAIYSISWSATDTAGNISNNSYISRYITYDTTSATAELQYSRYIVSAGYLLTITATFSEPIKRGDNPPSLSIIYDAGVDYYNVIDTLLIQDMNIPDSTVWYIQTIIPSSQLISGTATVSLSANDRAGNELNIEDISYTDTLFVDNKFPSCRLEYLNVSQNWLSNYAQSIRIEGKGGDLIQITGNFNKSINISVPLLDIQFADSTNSSFVGKLPDSNSNGDSTYIWSFVLPSSLEDHGEINILI</sequence>
<feature type="non-terminal residue" evidence="1">
    <location>
        <position position="366"/>
    </location>
</feature>
<accession>A0A382NPN1</accession>
<proteinExistence type="predicted"/>
<feature type="non-terminal residue" evidence="1">
    <location>
        <position position="1"/>
    </location>
</feature>
<organism evidence="1">
    <name type="scientific">marine metagenome</name>
    <dbReference type="NCBI Taxonomy" id="408172"/>
    <lineage>
        <taxon>unclassified sequences</taxon>
        <taxon>metagenomes</taxon>
        <taxon>ecological metagenomes</taxon>
    </lineage>
</organism>
<reference evidence="1" key="1">
    <citation type="submission" date="2018-05" db="EMBL/GenBank/DDBJ databases">
        <authorList>
            <person name="Lanie J.A."/>
            <person name="Ng W.-L."/>
            <person name="Kazmierczak K.M."/>
            <person name="Andrzejewski T.M."/>
            <person name="Davidsen T.M."/>
            <person name="Wayne K.J."/>
            <person name="Tettelin H."/>
            <person name="Glass J.I."/>
            <person name="Rusch D."/>
            <person name="Podicherti R."/>
            <person name="Tsui H.-C.T."/>
            <person name="Winkler M.E."/>
        </authorList>
    </citation>
    <scope>NUCLEOTIDE SEQUENCE</scope>
</reference>
<gene>
    <name evidence="1" type="ORF">METZ01_LOCUS314556</name>
</gene>
<evidence type="ECO:0000313" key="1">
    <source>
        <dbReference type="EMBL" id="SVC61702.1"/>
    </source>
</evidence>